<dbReference type="Proteomes" id="UP000772434">
    <property type="component" value="Unassembled WGS sequence"/>
</dbReference>
<evidence type="ECO:0000256" key="1">
    <source>
        <dbReference type="SAM" id="MobiDB-lite"/>
    </source>
</evidence>
<sequence length="763" mass="88502">MSNTRRDSDSQRKATTQRRATQSLQLSQVNAERDKGAAAEAWRIILQAPDVVESQNHSIPVDTYCDYNTQNYNNAMEWDNDPDWVAVQEEGNVDNNLTKALKEIRYIYRDFCTRRDRMQISNKHWAPQLDEMVDAYMDFCCRVKAGNLREGEEDATAMVLEVIDVFAMDSNDSLKRVKRKEDILQEREDAGEDLPAASKECIDCQTAGEDYFVSWAETAKWDERGWESLQLPQGDPSAPPENFWADSGCEEKWQNMDEKKTAKETLKFFENGWFVLLCRHMIMILACNMVRSSKLYQYPLALLAIYMIAKKEERERNREGPPKGKLANAYDMHCKFSKHIKCSPLKLIAKWSKYLPVIGTMHGYAHNWQCQLLFLMLYIIGIGIEDGKSISKFIYYQDLQPYSNISKFIYGNYKQALSIVQEAPVLQQSMLDAGINSPNVFFKWLMEEGEYLQSLSWTLLKETLESEYYLRLEALKACQDHLQKARKAWLSFLPGVHVHALEEKLAIQICWSEGSEKWEEAKKAVKEIAYRKALDKLEGLLVAQVFEMSCLNVMGTGYKLWKHIANTMKIHSKTISAAIIFVRKRLNMFTFQSSIFCKMQERKWATPGNQLIMTRFFKLIRTEEEICRLHMEIQRLITHMFDKEDLILNKAEDMELENPGLVLQLRSYWNEQGKFNKLHHRHLFAIKKLPGFQPENIHYFRQGTHVSQEDTSMGPESLRGHADARAEPDESAEPWVEDEDGGDEEDEILLDSADAVMNLTVDE</sequence>
<dbReference type="PANTHER" id="PTHR33096:SF1">
    <property type="entry name" value="CXC1-LIKE CYSTEINE CLUSTER ASSOCIATED WITH KDZ TRANSPOSASES DOMAIN-CONTAINING PROTEIN"/>
    <property type="match status" value="1"/>
</dbReference>
<feature type="region of interest" description="Disordered" evidence="1">
    <location>
        <begin position="1"/>
        <end position="32"/>
    </location>
</feature>
<evidence type="ECO:0000313" key="2">
    <source>
        <dbReference type="EMBL" id="KAF9065536.1"/>
    </source>
</evidence>
<dbReference type="AlphaFoldDB" id="A0A9P5U430"/>
<feature type="region of interest" description="Disordered" evidence="1">
    <location>
        <begin position="706"/>
        <end position="744"/>
    </location>
</feature>
<feature type="compositionally biased region" description="Basic and acidic residues" evidence="1">
    <location>
        <begin position="718"/>
        <end position="728"/>
    </location>
</feature>
<reference evidence="2" key="1">
    <citation type="submission" date="2020-11" db="EMBL/GenBank/DDBJ databases">
        <authorList>
            <consortium name="DOE Joint Genome Institute"/>
            <person name="Ahrendt S."/>
            <person name="Riley R."/>
            <person name="Andreopoulos W."/>
            <person name="Labutti K."/>
            <person name="Pangilinan J."/>
            <person name="Ruiz-Duenas F.J."/>
            <person name="Barrasa J.M."/>
            <person name="Sanchez-Garcia M."/>
            <person name="Camarero S."/>
            <person name="Miyauchi S."/>
            <person name="Serrano A."/>
            <person name="Linde D."/>
            <person name="Babiker R."/>
            <person name="Drula E."/>
            <person name="Ayuso-Fernandez I."/>
            <person name="Pacheco R."/>
            <person name="Padilla G."/>
            <person name="Ferreira P."/>
            <person name="Barriuso J."/>
            <person name="Kellner H."/>
            <person name="Castanera R."/>
            <person name="Alfaro M."/>
            <person name="Ramirez L."/>
            <person name="Pisabarro A.G."/>
            <person name="Kuo A."/>
            <person name="Tritt A."/>
            <person name="Lipzen A."/>
            <person name="He G."/>
            <person name="Yan M."/>
            <person name="Ng V."/>
            <person name="Cullen D."/>
            <person name="Martin F."/>
            <person name="Rosso M.-N."/>
            <person name="Henrissat B."/>
            <person name="Hibbett D."/>
            <person name="Martinez A.T."/>
            <person name="Grigoriev I.V."/>
        </authorList>
    </citation>
    <scope>NUCLEOTIDE SEQUENCE</scope>
    <source>
        <strain evidence="2">AH 40177</strain>
    </source>
</reference>
<dbReference type="Pfam" id="PF18758">
    <property type="entry name" value="KDZ"/>
    <property type="match status" value="1"/>
</dbReference>
<proteinExistence type="predicted"/>
<protein>
    <submittedName>
        <fullName evidence="2">Uncharacterized protein</fullName>
    </submittedName>
</protein>
<feature type="compositionally biased region" description="Acidic residues" evidence="1">
    <location>
        <begin position="729"/>
        <end position="744"/>
    </location>
</feature>
<organism evidence="2 3">
    <name type="scientific">Rhodocollybia butyracea</name>
    <dbReference type="NCBI Taxonomy" id="206335"/>
    <lineage>
        <taxon>Eukaryota</taxon>
        <taxon>Fungi</taxon>
        <taxon>Dikarya</taxon>
        <taxon>Basidiomycota</taxon>
        <taxon>Agaricomycotina</taxon>
        <taxon>Agaricomycetes</taxon>
        <taxon>Agaricomycetidae</taxon>
        <taxon>Agaricales</taxon>
        <taxon>Marasmiineae</taxon>
        <taxon>Omphalotaceae</taxon>
        <taxon>Rhodocollybia</taxon>
    </lineage>
</organism>
<feature type="compositionally biased region" description="Polar residues" evidence="1">
    <location>
        <begin position="13"/>
        <end position="30"/>
    </location>
</feature>
<name>A0A9P5U430_9AGAR</name>
<feature type="compositionally biased region" description="Basic and acidic residues" evidence="1">
    <location>
        <begin position="1"/>
        <end position="12"/>
    </location>
</feature>
<dbReference type="OrthoDB" id="3251205at2759"/>
<dbReference type="EMBL" id="JADNRY010000102">
    <property type="protein sequence ID" value="KAF9065536.1"/>
    <property type="molecule type" value="Genomic_DNA"/>
</dbReference>
<dbReference type="PANTHER" id="PTHR33096">
    <property type="entry name" value="CXC2 DOMAIN-CONTAINING PROTEIN"/>
    <property type="match status" value="1"/>
</dbReference>
<comment type="caution">
    <text evidence="2">The sequence shown here is derived from an EMBL/GenBank/DDBJ whole genome shotgun (WGS) entry which is preliminary data.</text>
</comment>
<dbReference type="InterPro" id="IPR040521">
    <property type="entry name" value="KDZ"/>
</dbReference>
<evidence type="ECO:0000313" key="3">
    <source>
        <dbReference type="Proteomes" id="UP000772434"/>
    </source>
</evidence>
<keyword evidence="3" id="KW-1185">Reference proteome</keyword>
<gene>
    <name evidence="2" type="ORF">BDP27DRAFT_1424740</name>
</gene>
<accession>A0A9P5U430</accession>